<sequence>MGLKEDIEKIPELRSVGLALVDYAESLEPGMTFELKGKRWVPSQNFVTFTVQHARARNIVISLRGNPSEFLCFDEIELREGMGHGAYSECTLNSVRQLPAVALYIRTAHEIYKQGGGRDRKHPEIVET</sequence>
<dbReference type="EMBL" id="SJDL01000075">
    <property type="protein sequence ID" value="TBW46899.1"/>
    <property type="molecule type" value="Genomic_DNA"/>
</dbReference>
<reference evidence="1 2" key="1">
    <citation type="submission" date="2019-02" db="EMBL/GenBank/DDBJ databases">
        <title>Marinobacter halodurans sp. nov., a marine bacterium isolated from sea tidal flat.</title>
        <authorList>
            <person name="Yoo Y."/>
            <person name="Lee D.W."/>
            <person name="Kim B.S."/>
            <person name="Kim J.-J."/>
        </authorList>
    </citation>
    <scope>NUCLEOTIDE SEQUENCE [LARGE SCALE GENOMIC DNA]</scope>
    <source>
        <strain evidence="1 2">YJ-S3-2</strain>
    </source>
</reference>
<protein>
    <submittedName>
        <fullName evidence="1">Uncharacterized protein</fullName>
    </submittedName>
</protein>
<evidence type="ECO:0000313" key="2">
    <source>
        <dbReference type="Proteomes" id="UP000313645"/>
    </source>
</evidence>
<name>A0ABY1ZDL1_9GAMM</name>
<gene>
    <name evidence="1" type="ORF">EZI54_22945</name>
</gene>
<dbReference type="Proteomes" id="UP000313645">
    <property type="component" value="Unassembled WGS sequence"/>
</dbReference>
<dbReference type="RefSeq" id="WP_131484194.1">
    <property type="nucleotide sequence ID" value="NZ_SJDL01000075.1"/>
</dbReference>
<evidence type="ECO:0000313" key="1">
    <source>
        <dbReference type="EMBL" id="TBW46899.1"/>
    </source>
</evidence>
<accession>A0ABY1ZDL1</accession>
<organism evidence="1 2">
    <name type="scientific">Marinobacter halodurans</name>
    <dbReference type="NCBI Taxonomy" id="2528979"/>
    <lineage>
        <taxon>Bacteria</taxon>
        <taxon>Pseudomonadati</taxon>
        <taxon>Pseudomonadota</taxon>
        <taxon>Gammaproteobacteria</taxon>
        <taxon>Pseudomonadales</taxon>
        <taxon>Marinobacteraceae</taxon>
        <taxon>Marinobacter</taxon>
    </lineage>
</organism>
<comment type="caution">
    <text evidence="1">The sequence shown here is derived from an EMBL/GenBank/DDBJ whole genome shotgun (WGS) entry which is preliminary data.</text>
</comment>
<keyword evidence="2" id="KW-1185">Reference proteome</keyword>
<proteinExistence type="predicted"/>